<name>A0A4V2K9H4_9APHY</name>
<keyword evidence="5" id="KW-0862">Zinc</keyword>
<feature type="compositionally biased region" description="Basic and acidic residues" evidence="10">
    <location>
        <begin position="147"/>
        <end position="171"/>
    </location>
</feature>
<dbReference type="Proteomes" id="UP000292957">
    <property type="component" value="Unassembled WGS sequence"/>
</dbReference>
<evidence type="ECO:0000259" key="11">
    <source>
        <dbReference type="Pfam" id="PF20644"/>
    </source>
</evidence>
<evidence type="ECO:0000256" key="9">
    <source>
        <dbReference type="ARBA" id="ARBA00023242"/>
    </source>
</evidence>
<feature type="region of interest" description="Disordered" evidence="10">
    <location>
        <begin position="494"/>
        <end position="520"/>
    </location>
</feature>
<dbReference type="GO" id="GO:0070860">
    <property type="term" value="C:RNA polymerase I core factor complex"/>
    <property type="evidence" value="ECO:0007669"/>
    <property type="project" value="InterPro"/>
</dbReference>
<evidence type="ECO:0000313" key="14">
    <source>
        <dbReference type="EMBL" id="TBU63918.1"/>
    </source>
</evidence>
<dbReference type="STRING" id="114155.A0A4V2K9H4"/>
<reference evidence="14 15" key="1">
    <citation type="submission" date="2019-01" db="EMBL/GenBank/DDBJ databases">
        <title>Draft genome sequences of three monokaryotic isolates of the white-rot basidiomycete fungus Dichomitus squalens.</title>
        <authorList>
            <consortium name="DOE Joint Genome Institute"/>
            <person name="Lopez S.C."/>
            <person name="Andreopoulos B."/>
            <person name="Pangilinan J."/>
            <person name="Lipzen A."/>
            <person name="Riley R."/>
            <person name="Ahrendt S."/>
            <person name="Ng V."/>
            <person name="Barry K."/>
            <person name="Daum C."/>
            <person name="Grigoriev I.V."/>
            <person name="Hilden K.S."/>
            <person name="Makela M.R."/>
            <person name="de Vries R.P."/>
        </authorList>
    </citation>
    <scope>NUCLEOTIDE SEQUENCE [LARGE SCALE GENOMIC DNA]</scope>
    <source>
        <strain evidence="14 15">CBS 464.89</strain>
        <strain evidence="13">OM18370.1</strain>
    </source>
</reference>
<evidence type="ECO:0000256" key="4">
    <source>
        <dbReference type="ARBA" id="ARBA00022771"/>
    </source>
</evidence>
<evidence type="ECO:0000256" key="7">
    <source>
        <dbReference type="ARBA" id="ARBA00023125"/>
    </source>
</evidence>
<feature type="compositionally biased region" description="Basic and acidic residues" evidence="10">
    <location>
        <begin position="57"/>
        <end position="70"/>
    </location>
</feature>
<dbReference type="PANTHER" id="PTHR31576:SF2">
    <property type="entry name" value="TATA BOX-BINDING PROTEIN-ASSOCIATED FACTOR RNA POLYMERASE I SUBUNIT B"/>
    <property type="match status" value="1"/>
</dbReference>
<feature type="region of interest" description="Disordered" evidence="10">
    <location>
        <begin position="48"/>
        <end position="70"/>
    </location>
</feature>
<dbReference type="InterPro" id="IPR033599">
    <property type="entry name" value="TAF1B/Rrn7"/>
</dbReference>
<dbReference type="Pfam" id="PF20644">
    <property type="entry name" value="Rrn7_cyclin_N"/>
    <property type="match status" value="1"/>
</dbReference>
<keyword evidence="3" id="KW-0479">Metal-binding</keyword>
<sequence>MARRGKCSVCGSKQWHKSPSSGLITCSEGHVLQNYRNETTEVTELGPHHMRKRTLKSGREKKERQSKADPKVYHGERARFHFYQCLQLILRMQAAALTRLWQLPPEFERICRDIWALHLSLLPNPPVAEPLLYLQDGLGPSSSKPSAKLEREQRGEDSDGHESEHSKKSEMTADSSSSDSSSDSDYDSGLDELMRENSATPSSSEQEDEGNPKKRKGPVPITRKRPTFSRHDTPASTISVLVVACWTLRLPVMYIDFVRIIESYDLPYLDALRLVPEAMLRHLRKQTAQALSPYYPPSTLHLHNLSSRLSKLMYSTYDVYTPEMNAAPILWKAVRSLQGTPTLYVLTKRLARLVSIPLTLHRTLAPALKRTEKRDPGFHKHDNAVPEVSLIATVIVVMKMVYGMDGQLRRPRENEDPACALPTLKDVLCAIKNAEAADLKHAPAFSMETQRSVLDMDDKMLDEYLAFCEKALLPREDNMPRKCLVVPASEQQRIKVRSSTKRNDGSIPSNPTANAIDEGHNHLRPGEQYAIYSTQDLLGSFPADMELVFSRAAKWAGVDDNYVSGVVERFERRVLRWWDRQQRKERAERATASASD</sequence>
<dbReference type="EMBL" id="ML143393">
    <property type="protein sequence ID" value="TBU32793.1"/>
    <property type="molecule type" value="Genomic_DNA"/>
</dbReference>
<accession>A0A4V2K9H4</accession>
<keyword evidence="8" id="KW-0804">Transcription</keyword>
<dbReference type="GO" id="GO:0042790">
    <property type="term" value="P:nucleolar large rRNA transcription by RNA polymerase I"/>
    <property type="evidence" value="ECO:0007669"/>
    <property type="project" value="TreeGrafter"/>
</dbReference>
<evidence type="ECO:0000256" key="8">
    <source>
        <dbReference type="ARBA" id="ARBA00023163"/>
    </source>
</evidence>
<gene>
    <name evidence="14" type="ORF">BD310DRAFT_806956</name>
    <name evidence="13" type="ORF">BD311DRAFT_774975</name>
</gene>
<evidence type="ECO:0000256" key="10">
    <source>
        <dbReference type="SAM" id="MobiDB-lite"/>
    </source>
</evidence>
<dbReference type="AlphaFoldDB" id="A0A4V2K9H4"/>
<comment type="similarity">
    <text evidence="2">Belongs to the RRN7/TAF1B family.</text>
</comment>
<keyword evidence="9" id="KW-0539">Nucleus</keyword>
<dbReference type="GO" id="GO:0008270">
    <property type="term" value="F:zinc ion binding"/>
    <property type="evidence" value="ECO:0007669"/>
    <property type="project" value="UniProtKB-KW"/>
</dbReference>
<feature type="region of interest" description="Disordered" evidence="10">
    <location>
        <begin position="138"/>
        <end position="230"/>
    </location>
</feature>
<keyword evidence="6" id="KW-0805">Transcription regulation</keyword>
<feature type="compositionally biased region" description="Basic residues" evidence="10">
    <location>
        <begin position="213"/>
        <end position="228"/>
    </location>
</feature>
<protein>
    <recommendedName>
        <fullName evidence="16">RRN7-type domain-containing protein</fullName>
    </recommendedName>
</protein>
<evidence type="ECO:0000256" key="3">
    <source>
        <dbReference type="ARBA" id="ARBA00022723"/>
    </source>
</evidence>
<evidence type="ECO:0000256" key="5">
    <source>
        <dbReference type="ARBA" id="ARBA00022833"/>
    </source>
</evidence>
<dbReference type="Proteomes" id="UP000292082">
    <property type="component" value="Unassembled WGS sequence"/>
</dbReference>
<dbReference type="InterPro" id="IPR048538">
    <property type="entry name" value="Rrn7_cyclin_C"/>
</dbReference>
<feature type="domain" description="Rrn7/TAF1B N-terminal cyclin" evidence="11">
    <location>
        <begin position="86"/>
        <end position="276"/>
    </location>
</feature>
<dbReference type="EMBL" id="ML145087">
    <property type="protein sequence ID" value="TBU63918.1"/>
    <property type="molecule type" value="Genomic_DNA"/>
</dbReference>
<evidence type="ECO:0000256" key="2">
    <source>
        <dbReference type="ARBA" id="ARBA00006899"/>
    </source>
</evidence>
<dbReference type="Pfam" id="PF20645">
    <property type="entry name" value="Rrn7_cyclin_C"/>
    <property type="match status" value="1"/>
</dbReference>
<evidence type="ECO:0000256" key="1">
    <source>
        <dbReference type="ARBA" id="ARBA00004604"/>
    </source>
</evidence>
<dbReference type="PANTHER" id="PTHR31576">
    <property type="entry name" value="TATA BOX-BINDING PROTEIN-ASSOCIATED FACTOR RNA POLYMERASE I SUBUNIT B"/>
    <property type="match status" value="1"/>
</dbReference>
<evidence type="ECO:0000313" key="15">
    <source>
        <dbReference type="Proteomes" id="UP000292082"/>
    </source>
</evidence>
<comment type="subcellular location">
    <subcellularLocation>
        <location evidence="1">Nucleus</location>
        <location evidence="1">Nucleolus</location>
    </subcellularLocation>
</comment>
<dbReference type="InterPro" id="IPR048540">
    <property type="entry name" value="Rrn7_cyclin_N"/>
</dbReference>
<evidence type="ECO:0000259" key="12">
    <source>
        <dbReference type="Pfam" id="PF20645"/>
    </source>
</evidence>
<keyword evidence="15" id="KW-1185">Reference proteome</keyword>
<keyword evidence="7" id="KW-0238">DNA-binding</keyword>
<evidence type="ECO:0000313" key="13">
    <source>
        <dbReference type="EMBL" id="TBU32793.1"/>
    </source>
</evidence>
<dbReference type="OrthoDB" id="428577at2759"/>
<evidence type="ECO:0000256" key="6">
    <source>
        <dbReference type="ARBA" id="ARBA00023015"/>
    </source>
</evidence>
<organism evidence="14 15">
    <name type="scientific">Dichomitus squalens</name>
    <dbReference type="NCBI Taxonomy" id="114155"/>
    <lineage>
        <taxon>Eukaryota</taxon>
        <taxon>Fungi</taxon>
        <taxon>Dikarya</taxon>
        <taxon>Basidiomycota</taxon>
        <taxon>Agaricomycotina</taxon>
        <taxon>Agaricomycetes</taxon>
        <taxon>Polyporales</taxon>
        <taxon>Polyporaceae</taxon>
        <taxon>Dichomitus</taxon>
    </lineage>
</organism>
<proteinExistence type="inferred from homology"/>
<feature type="domain" description="Rrn7/TAF1B C-terminal cyclin" evidence="12">
    <location>
        <begin position="296"/>
        <end position="471"/>
    </location>
</feature>
<evidence type="ECO:0008006" key="16">
    <source>
        <dbReference type="Google" id="ProtNLM"/>
    </source>
</evidence>
<keyword evidence="4" id="KW-0863">Zinc-finger</keyword>
<dbReference type="GO" id="GO:0001164">
    <property type="term" value="F:RNA polymerase I core promoter sequence-specific DNA binding"/>
    <property type="evidence" value="ECO:0007669"/>
    <property type="project" value="InterPro"/>
</dbReference>